<dbReference type="GO" id="GO:0008897">
    <property type="term" value="F:holo-[acyl-carrier-protein] synthase activity"/>
    <property type="evidence" value="ECO:0007669"/>
    <property type="project" value="InterPro"/>
</dbReference>
<organism evidence="17 18">
    <name type="scientific">Chitiniphilus eburneus</name>
    <dbReference type="NCBI Taxonomy" id="2571148"/>
    <lineage>
        <taxon>Bacteria</taxon>
        <taxon>Pseudomonadati</taxon>
        <taxon>Pseudomonadota</taxon>
        <taxon>Betaproteobacteria</taxon>
        <taxon>Neisseriales</taxon>
        <taxon>Chitinibacteraceae</taxon>
        <taxon>Chitiniphilus</taxon>
    </lineage>
</organism>
<feature type="binding site" evidence="12">
    <location>
        <position position="222"/>
    </location>
    <ligand>
        <name>CoA</name>
        <dbReference type="ChEBI" id="CHEBI:57287"/>
    </ligand>
</feature>
<evidence type="ECO:0000256" key="9">
    <source>
        <dbReference type="ARBA" id="ARBA00031996"/>
    </source>
</evidence>
<feature type="region of interest" description="Disordered" evidence="14">
    <location>
        <begin position="1"/>
        <end position="27"/>
    </location>
</feature>
<dbReference type="SUPFAM" id="SSF56214">
    <property type="entry name" value="4'-phosphopantetheinyl transferase"/>
    <property type="match status" value="1"/>
</dbReference>
<keyword evidence="7" id="KW-0259">Enterobactin biosynthesis</keyword>
<comment type="catalytic activity">
    <reaction evidence="11">
        <text>apo-[peptidyl-carrier protein] + CoA = holo-[peptidyl-carrier protein] + adenosine 3',5'-bisphosphate + H(+)</text>
        <dbReference type="Rhea" id="RHEA:46228"/>
        <dbReference type="Rhea" id="RHEA-COMP:11479"/>
        <dbReference type="Rhea" id="RHEA-COMP:11480"/>
        <dbReference type="ChEBI" id="CHEBI:15378"/>
        <dbReference type="ChEBI" id="CHEBI:29999"/>
        <dbReference type="ChEBI" id="CHEBI:57287"/>
        <dbReference type="ChEBI" id="CHEBI:58343"/>
        <dbReference type="ChEBI" id="CHEBI:64479"/>
    </reaction>
</comment>
<dbReference type="InterPro" id="IPR008278">
    <property type="entry name" value="4-PPantetheinyl_Trfase_dom"/>
</dbReference>
<dbReference type="UniPathway" id="UPA00017"/>
<dbReference type="OrthoDB" id="8210607at2"/>
<feature type="binding site" evidence="12">
    <location>
        <position position="114"/>
    </location>
    <ligand>
        <name>CoA</name>
        <dbReference type="ChEBI" id="CHEBI:57287"/>
    </ligand>
</feature>
<keyword evidence="6 17" id="KW-0808">Transferase</keyword>
<evidence type="ECO:0000259" key="15">
    <source>
        <dbReference type="Pfam" id="PF01648"/>
    </source>
</evidence>
<comment type="catalytic activity">
    <reaction evidence="10">
        <text>apo-[aryl-carrier protein] + CoA = holo-[aryl-carrier protein] + adenosine 3',5'-bisphosphate + H(+)</text>
        <dbReference type="Rhea" id="RHEA:48404"/>
        <dbReference type="Rhea" id="RHEA-COMP:15903"/>
        <dbReference type="Rhea" id="RHEA-COMP:17557"/>
        <dbReference type="ChEBI" id="CHEBI:15378"/>
        <dbReference type="ChEBI" id="CHEBI:29999"/>
        <dbReference type="ChEBI" id="CHEBI:57287"/>
        <dbReference type="ChEBI" id="CHEBI:58343"/>
        <dbReference type="ChEBI" id="CHEBI:64479"/>
    </reaction>
</comment>
<dbReference type="InterPro" id="IPR003542">
    <property type="entry name" value="Enbac_synth_compD-like"/>
</dbReference>
<feature type="binding site" evidence="12">
    <location>
        <position position="173"/>
    </location>
    <ligand>
        <name>CoA</name>
        <dbReference type="ChEBI" id="CHEBI:57287"/>
    </ligand>
</feature>
<gene>
    <name evidence="17" type="ORF">FAZ21_17780</name>
</gene>
<dbReference type="InterPro" id="IPR041354">
    <property type="entry name" value="4PPT_N"/>
</dbReference>
<dbReference type="PANTHER" id="PTHR38096">
    <property type="entry name" value="ENTEROBACTIN SYNTHASE COMPONENT D"/>
    <property type="match status" value="1"/>
</dbReference>
<evidence type="ECO:0000256" key="6">
    <source>
        <dbReference type="ARBA" id="ARBA00022679"/>
    </source>
</evidence>
<dbReference type="Pfam" id="PF17837">
    <property type="entry name" value="4PPT_N"/>
    <property type="match status" value="1"/>
</dbReference>
<evidence type="ECO:0000256" key="7">
    <source>
        <dbReference type="ARBA" id="ARBA00023191"/>
    </source>
</evidence>
<dbReference type="PRINTS" id="PR01399">
    <property type="entry name" value="ENTSNTHTASED"/>
</dbReference>
<dbReference type="GO" id="GO:0005886">
    <property type="term" value="C:plasma membrane"/>
    <property type="evidence" value="ECO:0007669"/>
    <property type="project" value="TreeGrafter"/>
</dbReference>
<evidence type="ECO:0000256" key="10">
    <source>
        <dbReference type="ARBA" id="ARBA00049176"/>
    </source>
</evidence>
<evidence type="ECO:0000256" key="1">
    <source>
        <dbReference type="ARBA" id="ARBA00003937"/>
    </source>
</evidence>
<dbReference type="GO" id="GO:0009366">
    <property type="term" value="C:enterobactin synthetase complex"/>
    <property type="evidence" value="ECO:0007669"/>
    <property type="project" value="InterPro"/>
</dbReference>
<keyword evidence="13" id="KW-0460">Magnesium</keyword>
<comment type="cofactor">
    <cofactor evidence="13">
        <name>Mg(2+)</name>
        <dbReference type="ChEBI" id="CHEBI:18420"/>
    </cofactor>
</comment>
<dbReference type="GO" id="GO:0000287">
    <property type="term" value="F:magnesium ion binding"/>
    <property type="evidence" value="ECO:0007669"/>
    <property type="project" value="InterPro"/>
</dbReference>
<evidence type="ECO:0000256" key="3">
    <source>
        <dbReference type="ARBA" id="ARBA00008342"/>
    </source>
</evidence>
<dbReference type="Pfam" id="PF01648">
    <property type="entry name" value="ACPS"/>
    <property type="match status" value="1"/>
</dbReference>
<evidence type="ECO:0000256" key="4">
    <source>
        <dbReference type="ARBA" id="ARBA00011503"/>
    </source>
</evidence>
<evidence type="ECO:0000256" key="5">
    <source>
        <dbReference type="ARBA" id="ARBA00019087"/>
    </source>
</evidence>
<keyword evidence="13" id="KW-0479">Metal-binding</keyword>
<evidence type="ECO:0000256" key="8">
    <source>
        <dbReference type="ARBA" id="ARBA00029894"/>
    </source>
</evidence>
<feature type="binding site" evidence="13">
    <location>
        <position position="175"/>
    </location>
    <ligand>
        <name>Mg(2+)</name>
        <dbReference type="ChEBI" id="CHEBI:18420"/>
    </ligand>
</feature>
<comment type="subunit">
    <text evidence="4">EntB, EntD, EntE, and EntF form a multienzyme complex called enterobactin synthase.</text>
</comment>
<dbReference type="Proteomes" id="UP000310016">
    <property type="component" value="Unassembled WGS sequence"/>
</dbReference>
<dbReference type="AlphaFoldDB" id="A0A4U0PE40"/>
<dbReference type="PANTHER" id="PTHR38096:SF1">
    <property type="entry name" value="ENTEROBACTIN SYNTHASE COMPONENT D"/>
    <property type="match status" value="1"/>
</dbReference>
<feature type="binding site" evidence="12">
    <location>
        <position position="106"/>
    </location>
    <ligand>
        <name>CoA</name>
        <dbReference type="ChEBI" id="CHEBI:57287"/>
    </ligand>
</feature>
<evidence type="ECO:0000259" key="16">
    <source>
        <dbReference type="Pfam" id="PF17837"/>
    </source>
</evidence>
<keyword evidence="18" id="KW-1185">Reference proteome</keyword>
<comment type="function">
    <text evidence="1">Involved in the biosynthesis of the siderophore enterobactin (enterochelin), which is a macrocyclic trimeric lactone of N-(2,3-dihydroxybenzoyl)-serine. The serine trilactone serves as a scaffolding for the three catechol functionalities that provide hexadentate coordination for the tightly ligated iron(2+) atoms. Plays an essential role in the assembly of the enterobactin by catalyzing the transfer of the 4'-phosphopantetheine (Ppant) moiety from coenzyme A to the apo-domains of both EntB (ArCP domain) and EntF (PCP domain) to yield their holo-forms which make them competent for the activation of 2,3-dihydroxybenzoate (DHB) and L-serine, respectively.</text>
</comment>
<reference evidence="17 18" key="1">
    <citation type="submission" date="2019-04" db="EMBL/GenBank/DDBJ databases">
        <title>Chitiniphilus eburnea sp. nov., a novel chitinolytic bacterium isolated from aquaculture sludge.</title>
        <authorList>
            <person name="Sheng M."/>
        </authorList>
    </citation>
    <scope>NUCLEOTIDE SEQUENCE [LARGE SCALE GENOMIC DNA]</scope>
    <source>
        <strain evidence="17 18">HX-2-15</strain>
    </source>
</reference>
<evidence type="ECO:0000256" key="2">
    <source>
        <dbReference type="ARBA" id="ARBA00004993"/>
    </source>
</evidence>
<feature type="domain" description="4'-phosphopantetheinyl transferase" evidence="15">
    <location>
        <begin position="169"/>
        <end position="250"/>
    </location>
</feature>
<protein>
    <recommendedName>
        <fullName evidence="5">Enterobactin synthase component D</fullName>
    </recommendedName>
    <alternativeName>
        <fullName evidence="8">4'-phosphopantetheinyl transferase EntD</fullName>
    </alternativeName>
    <alternativeName>
        <fullName evidence="9">Enterochelin synthase D</fullName>
    </alternativeName>
</protein>
<accession>A0A4U0PE40</accession>
<comment type="similarity">
    <text evidence="3">Belongs to the P-Pant transferase superfamily. EntD family.</text>
</comment>
<evidence type="ECO:0000313" key="18">
    <source>
        <dbReference type="Proteomes" id="UP000310016"/>
    </source>
</evidence>
<evidence type="ECO:0000256" key="12">
    <source>
        <dbReference type="PIRSR" id="PIRSR603542-1"/>
    </source>
</evidence>
<evidence type="ECO:0000313" key="17">
    <source>
        <dbReference type="EMBL" id="TJZ65899.1"/>
    </source>
</evidence>
<dbReference type="InterPro" id="IPR037143">
    <property type="entry name" value="4-PPantetheinyl_Trfase_dom_sf"/>
</dbReference>
<feature type="domain" description="4'-phosphopantetheinyl transferase N-terminal" evidence="16">
    <location>
        <begin position="99"/>
        <end position="162"/>
    </location>
</feature>
<comment type="pathway">
    <text evidence="2">Siderophore biosynthesis; enterobactin biosynthesis.</text>
</comment>
<dbReference type="EMBL" id="SUMF01000034">
    <property type="protein sequence ID" value="TJZ65899.1"/>
    <property type="molecule type" value="Genomic_DNA"/>
</dbReference>
<name>A0A4U0PE40_9NEIS</name>
<evidence type="ECO:0000256" key="11">
    <source>
        <dbReference type="ARBA" id="ARBA00049191"/>
    </source>
</evidence>
<evidence type="ECO:0000256" key="13">
    <source>
        <dbReference type="PIRSR" id="PIRSR603542-2"/>
    </source>
</evidence>
<feature type="binding site" evidence="12">
    <location>
        <position position="218"/>
    </location>
    <ligand>
        <name>CoA</name>
        <dbReference type="ChEBI" id="CHEBI:57287"/>
    </ligand>
</feature>
<dbReference type="GO" id="GO:0009239">
    <property type="term" value="P:enterobactin biosynthetic process"/>
    <property type="evidence" value="ECO:0007669"/>
    <property type="project" value="UniProtKB-UniPathway"/>
</dbReference>
<sequence length="290" mass="31161">MIMVPIKANNRNAPDKVPSGKPGQQRRHAIRGWGSMRRGGYRRPRDLHNMGRPLPTALAMLPRLPHLPADLALVSRPFQVDDTQLDALLDSGLALPPSLAHAVLKRKVEFLSGRDCARAALAQAGHAGPFELPIGDDRAPCWPTGWVGSISHSKGCAAAIVAQATAYRGIGLDLERLIPPERAAPLREQIGHAGEWQLGETLGLAPGLWFTLVFSLKEALFKALYPQVGRYFGFEDATLHAFAPGQGIARLRLNADLAPGLPAGTEVAAQAAWNAEHVLSLCLAPRDAHA</sequence>
<evidence type="ECO:0000256" key="14">
    <source>
        <dbReference type="SAM" id="MobiDB-lite"/>
    </source>
</evidence>
<feature type="binding site" evidence="13">
    <location>
        <position position="173"/>
    </location>
    <ligand>
        <name>Mg(2+)</name>
        <dbReference type="ChEBI" id="CHEBI:18420"/>
    </ligand>
</feature>
<proteinExistence type="inferred from homology"/>
<comment type="caution">
    <text evidence="17">The sequence shown here is derived from an EMBL/GenBank/DDBJ whole genome shotgun (WGS) entry which is preliminary data.</text>
</comment>
<feature type="binding site" evidence="12">
    <location>
        <begin position="151"/>
        <end position="152"/>
    </location>
    <ligand>
        <name>CoA</name>
        <dbReference type="ChEBI" id="CHEBI:57287"/>
    </ligand>
</feature>